<comment type="catalytic activity">
    <reaction evidence="10">
        <text>1D-myo-inositol 1,2,5,6-tetrakisphosphate + H2O = 1D-myo-inositol 1,2,6-trisphosphate + phosphate</text>
        <dbReference type="Rhea" id="RHEA:77119"/>
        <dbReference type="ChEBI" id="CHEBI:15377"/>
        <dbReference type="ChEBI" id="CHEBI:43474"/>
        <dbReference type="ChEBI" id="CHEBI:195535"/>
        <dbReference type="ChEBI" id="CHEBI:195537"/>
        <dbReference type="EC" id="3.1.3.62"/>
    </reaction>
    <physiologicalReaction direction="left-to-right" evidence="10">
        <dbReference type="Rhea" id="RHEA:77120"/>
    </physiologicalReaction>
</comment>
<evidence type="ECO:0000256" key="3">
    <source>
        <dbReference type="ARBA" id="ARBA00012976"/>
    </source>
</evidence>
<proteinExistence type="inferred from homology"/>
<dbReference type="SUPFAM" id="SSF53254">
    <property type="entry name" value="Phosphoglycerate mutase-like"/>
    <property type="match status" value="1"/>
</dbReference>
<keyword evidence="16" id="KW-1185">Reference proteome</keyword>
<dbReference type="Gene3D" id="3.40.50.1240">
    <property type="entry name" value="Phosphoglycerate mutase-like"/>
    <property type="match status" value="1"/>
</dbReference>
<dbReference type="GO" id="GO:0003993">
    <property type="term" value="F:acid phosphatase activity"/>
    <property type="evidence" value="ECO:0007669"/>
    <property type="project" value="TreeGrafter"/>
</dbReference>
<comment type="similarity">
    <text evidence="2">Belongs to the histidine acid phosphatase family. MINPP1 subfamily.</text>
</comment>
<dbReference type="InterPro" id="IPR000560">
    <property type="entry name" value="His_Pase_clade-2"/>
</dbReference>
<dbReference type="Proteomes" id="UP000232323">
    <property type="component" value="Unassembled WGS sequence"/>
</dbReference>
<reference evidence="15 16" key="1">
    <citation type="submission" date="2017-08" db="EMBL/GenBank/DDBJ databases">
        <title>Acidophilic green algal genome provides insights into adaptation to an acidic environment.</title>
        <authorList>
            <person name="Hirooka S."/>
            <person name="Hirose Y."/>
            <person name="Kanesaki Y."/>
            <person name="Higuchi S."/>
            <person name="Fujiwara T."/>
            <person name="Onuma R."/>
            <person name="Era A."/>
            <person name="Ohbayashi R."/>
            <person name="Uzuka A."/>
            <person name="Nozaki H."/>
            <person name="Yoshikawa H."/>
            <person name="Miyagishima S.Y."/>
        </authorList>
    </citation>
    <scope>NUCLEOTIDE SEQUENCE [LARGE SCALE GENOMIC DNA]</scope>
    <source>
        <strain evidence="15 16">NIES-2499</strain>
    </source>
</reference>
<dbReference type="InterPro" id="IPR029033">
    <property type="entry name" value="His_PPase_superfam"/>
</dbReference>
<dbReference type="AlphaFoldDB" id="A0A250XI54"/>
<organism evidence="15 16">
    <name type="scientific">Chlamydomonas eustigma</name>
    <dbReference type="NCBI Taxonomy" id="1157962"/>
    <lineage>
        <taxon>Eukaryota</taxon>
        <taxon>Viridiplantae</taxon>
        <taxon>Chlorophyta</taxon>
        <taxon>core chlorophytes</taxon>
        <taxon>Chlorophyceae</taxon>
        <taxon>CS clade</taxon>
        <taxon>Chlamydomonadales</taxon>
        <taxon>Chlamydomonadaceae</taxon>
        <taxon>Chlamydomonas</taxon>
    </lineage>
</organism>
<accession>A0A250XI54</accession>
<evidence type="ECO:0000256" key="5">
    <source>
        <dbReference type="ARBA" id="ARBA00018097"/>
    </source>
</evidence>
<evidence type="ECO:0000256" key="7">
    <source>
        <dbReference type="ARBA" id="ARBA00022801"/>
    </source>
</evidence>
<dbReference type="PANTHER" id="PTHR20963">
    <property type="entry name" value="MULTIPLE INOSITOL POLYPHOSPHATE PHOSPHATASE-RELATED"/>
    <property type="match status" value="1"/>
</dbReference>
<dbReference type="EMBL" id="BEGY01000084">
    <property type="protein sequence ID" value="GAX82686.1"/>
    <property type="molecule type" value="Genomic_DNA"/>
</dbReference>
<dbReference type="GO" id="GO:0052745">
    <property type="term" value="F:inositol phosphate phosphatase activity"/>
    <property type="evidence" value="ECO:0007669"/>
    <property type="project" value="TreeGrafter"/>
</dbReference>
<evidence type="ECO:0000256" key="2">
    <source>
        <dbReference type="ARBA" id="ARBA00008422"/>
    </source>
</evidence>
<evidence type="ECO:0000313" key="16">
    <source>
        <dbReference type="Proteomes" id="UP000232323"/>
    </source>
</evidence>
<dbReference type="OrthoDB" id="6509975at2759"/>
<evidence type="ECO:0000313" key="15">
    <source>
        <dbReference type="EMBL" id="GAX82686.1"/>
    </source>
</evidence>
<dbReference type="Pfam" id="PF00328">
    <property type="entry name" value="His_Phos_2"/>
    <property type="match status" value="1"/>
</dbReference>
<evidence type="ECO:0000256" key="1">
    <source>
        <dbReference type="ARBA" id="ARBA00004370"/>
    </source>
</evidence>
<feature type="chain" id="PRO_5012242145" description="Multiple inositol polyphosphate phosphatase 1" evidence="14">
    <location>
        <begin position="18"/>
        <end position="559"/>
    </location>
</feature>
<dbReference type="STRING" id="1157962.A0A250XI54"/>
<keyword evidence="8" id="KW-0472">Membrane</keyword>
<dbReference type="GO" id="GO:0034417">
    <property type="term" value="F:bisphosphoglycerate 3-phosphatase activity"/>
    <property type="evidence" value="ECO:0007669"/>
    <property type="project" value="UniProtKB-EC"/>
</dbReference>
<dbReference type="PROSITE" id="PS51257">
    <property type="entry name" value="PROKAR_LIPOPROTEIN"/>
    <property type="match status" value="1"/>
</dbReference>
<name>A0A250XI54_9CHLO</name>
<comment type="subcellular location">
    <subcellularLocation>
        <location evidence="1">Membrane</location>
    </subcellularLocation>
</comment>
<comment type="catalytic activity">
    <reaction evidence="13">
        <text>(2R)-2,3-bisphosphoglycerate + H2O = (2R)-2-phosphoglycerate + phosphate</text>
        <dbReference type="Rhea" id="RHEA:27381"/>
        <dbReference type="ChEBI" id="CHEBI:15377"/>
        <dbReference type="ChEBI" id="CHEBI:43474"/>
        <dbReference type="ChEBI" id="CHEBI:58248"/>
        <dbReference type="ChEBI" id="CHEBI:58289"/>
        <dbReference type="EC" id="3.1.3.80"/>
    </reaction>
    <physiologicalReaction direction="left-to-right" evidence="13">
        <dbReference type="Rhea" id="RHEA:27382"/>
    </physiologicalReaction>
</comment>
<comment type="catalytic activity">
    <reaction evidence="11">
        <text>1D-myo-inositol 1,2,4,5,6-pentakisphosphate + H2O = 1D-myo-inositol 1,2,5,6-tetrakisphosphate + phosphate</text>
        <dbReference type="Rhea" id="RHEA:77115"/>
        <dbReference type="ChEBI" id="CHEBI:15377"/>
        <dbReference type="ChEBI" id="CHEBI:43474"/>
        <dbReference type="ChEBI" id="CHEBI:57798"/>
        <dbReference type="ChEBI" id="CHEBI:195535"/>
        <dbReference type="EC" id="3.1.3.62"/>
    </reaction>
    <physiologicalReaction direction="left-to-right" evidence="11">
        <dbReference type="Rhea" id="RHEA:77116"/>
    </physiologicalReaction>
</comment>
<comment type="catalytic activity">
    <reaction evidence="12">
        <text>1D-myo-inositol hexakisphosphate + H2O = 1D-myo-inositol 1,2,4,5,6-pentakisphosphate + phosphate</text>
        <dbReference type="Rhea" id="RHEA:16989"/>
        <dbReference type="ChEBI" id="CHEBI:15377"/>
        <dbReference type="ChEBI" id="CHEBI:43474"/>
        <dbReference type="ChEBI" id="CHEBI:57798"/>
        <dbReference type="ChEBI" id="CHEBI:58130"/>
        <dbReference type="EC" id="3.1.3.62"/>
    </reaction>
    <physiologicalReaction direction="left-to-right" evidence="12">
        <dbReference type="Rhea" id="RHEA:16990"/>
    </physiologicalReaction>
</comment>
<evidence type="ECO:0000256" key="4">
    <source>
        <dbReference type="ARBA" id="ARBA00013040"/>
    </source>
</evidence>
<evidence type="ECO:0000256" key="12">
    <source>
        <dbReference type="ARBA" id="ARBA00043691"/>
    </source>
</evidence>
<comment type="caution">
    <text evidence="15">The sequence shown here is derived from an EMBL/GenBank/DDBJ whole genome shotgun (WGS) entry which is preliminary data.</text>
</comment>
<evidence type="ECO:0000256" key="10">
    <source>
        <dbReference type="ARBA" id="ARBA00043668"/>
    </source>
</evidence>
<protein>
    <recommendedName>
        <fullName evidence="5">Multiple inositol polyphosphate phosphatase 1</fullName>
        <ecNumber evidence="4">3.1.3.62</ecNumber>
        <ecNumber evidence="3">3.1.3.80</ecNumber>
    </recommendedName>
    <alternativeName>
        <fullName evidence="9">2,3-bisphosphoglycerate 3-phosphatase</fullName>
    </alternativeName>
</protein>
<dbReference type="EC" id="3.1.3.62" evidence="4"/>
<keyword evidence="7" id="KW-0378">Hydrolase</keyword>
<evidence type="ECO:0000256" key="9">
    <source>
        <dbReference type="ARBA" id="ARBA00031642"/>
    </source>
</evidence>
<evidence type="ECO:0000256" key="6">
    <source>
        <dbReference type="ARBA" id="ARBA00022729"/>
    </source>
</evidence>
<evidence type="ECO:0000256" key="8">
    <source>
        <dbReference type="ARBA" id="ARBA00023136"/>
    </source>
</evidence>
<dbReference type="EC" id="3.1.3.80" evidence="3"/>
<feature type="signal peptide" evidence="14">
    <location>
        <begin position="1"/>
        <end position="17"/>
    </location>
</feature>
<gene>
    <name evidence="15" type="ORF">CEUSTIGMA_g10112.t1</name>
</gene>
<dbReference type="PANTHER" id="PTHR20963:SF8">
    <property type="entry name" value="MULTIPLE INOSITOL POLYPHOSPHATE PHOSPHATASE 1"/>
    <property type="match status" value="1"/>
</dbReference>
<evidence type="ECO:0000256" key="14">
    <source>
        <dbReference type="SAM" id="SignalP"/>
    </source>
</evidence>
<keyword evidence="6 14" id="KW-0732">Signal</keyword>
<dbReference type="CDD" id="cd07061">
    <property type="entry name" value="HP_HAP_like"/>
    <property type="match status" value="1"/>
</dbReference>
<evidence type="ECO:0000256" key="11">
    <source>
        <dbReference type="ARBA" id="ARBA00043671"/>
    </source>
</evidence>
<evidence type="ECO:0000256" key="13">
    <source>
        <dbReference type="ARBA" id="ARBA00043832"/>
    </source>
</evidence>
<dbReference type="GO" id="GO:0016020">
    <property type="term" value="C:membrane"/>
    <property type="evidence" value="ECO:0007669"/>
    <property type="project" value="UniProtKB-SubCell"/>
</dbReference>
<sequence length="559" mass="62833">MGKFVLNLLSVYLLALSCQMRSFPARVAFDIRNHLSTKNRYAFRLSIPNAPSIYDYPDPDGYKPLYLWLISRHGTRWPTKGRMSEINTLERLFMDASNVEKYPWLEMWQSPTKGMDIASGELHDVGNEEMWSLAWRLRKRFPTIVAQQYFPKRYSIVSSQVSRAAASAAAFASGFFPPISQPDFADCSTASLGAAVLKEDALCRDRQLKGEGPILTRPQAVAITMSPKDADPLLRFFDICPAYEAQEKRTGAILDPWMEANWSLLAPKLEQRLGMNRTLSASEVEALWQLCLWEAGVQNQTSQACQLFLPSEVSLLEWMDDVDLLENHGYGASINYQMAAPLLGDLVASLQDVANQKSPWERARLLFGHCETLIPLASLMGLFNQLQEDYRSNGEASLSLTESTSLQSDYVFNDDSALHDAYHYNLKLRLKSSRTSTLWQPTIPLRLDRMWRGSRIAPYGSNMFLVLYRKQTSGSSTGPQHLVRLVYNEQVIPIPKCGGVLLDDGVFSSNVDHAKMSVEMGSLGMDCDLEKFLDLYQSMAADPQSLDRICALHSTVATS</sequence>